<dbReference type="InterPro" id="IPR050709">
    <property type="entry name" value="Biotin_Carboxyl_Carrier/Decarb"/>
</dbReference>
<dbReference type="UniPathway" id="UPA00094"/>
<keyword evidence="3 8" id="KW-0444">Lipid biosynthesis</keyword>
<evidence type="ECO:0000313" key="11">
    <source>
        <dbReference type="Proteomes" id="UP000677305"/>
    </source>
</evidence>
<dbReference type="PROSITE" id="PS00188">
    <property type="entry name" value="BIOTIN"/>
    <property type="match status" value="1"/>
</dbReference>
<evidence type="ECO:0000313" key="10">
    <source>
        <dbReference type="EMBL" id="QUH28470.1"/>
    </source>
</evidence>
<evidence type="ECO:0000256" key="4">
    <source>
        <dbReference type="ARBA" id="ARBA00022832"/>
    </source>
</evidence>
<reference evidence="10 11" key="1">
    <citation type="submission" date="2020-07" db="EMBL/GenBank/DDBJ databases">
        <title>Vallitalea guaymasensis genome.</title>
        <authorList>
            <person name="Postec A."/>
        </authorList>
    </citation>
    <scope>NUCLEOTIDE SEQUENCE [LARGE SCALE GENOMIC DNA]</scope>
    <source>
        <strain evidence="10 11">Ra1766G1</strain>
    </source>
</reference>
<dbReference type="Pfam" id="PF00364">
    <property type="entry name" value="Biotin_lipoyl"/>
    <property type="match status" value="1"/>
</dbReference>
<dbReference type="InterPro" id="IPR011053">
    <property type="entry name" value="Single_hybrid_motif"/>
</dbReference>
<keyword evidence="11" id="KW-1185">Reference proteome</keyword>
<evidence type="ECO:0000259" key="9">
    <source>
        <dbReference type="PROSITE" id="PS50968"/>
    </source>
</evidence>
<sequence>MDYSILSNLLKVIQESNLPYVEIKTDELYLKVKNNQDSNKENKAYLTECKKEDASKYDISRYQDECVTTEIPQNVEIIKSPLVGKISLTNQNNKQYISIGNKVNKGDIVCTIEAMKMVNEIVSKYSGTVVDILVKPDELVEYGRELFVIQVD</sequence>
<dbReference type="CDD" id="cd06850">
    <property type="entry name" value="biotinyl_domain"/>
    <property type="match status" value="1"/>
</dbReference>
<evidence type="ECO:0000256" key="6">
    <source>
        <dbReference type="ARBA" id="ARBA00023160"/>
    </source>
</evidence>
<dbReference type="PRINTS" id="PR01071">
    <property type="entry name" value="ACOABIOTINCC"/>
</dbReference>
<keyword evidence="7 8" id="KW-0092">Biotin</keyword>
<accession>A0A8J8M9A1</accession>
<dbReference type="KEGG" id="vgu:HYG85_05835"/>
<dbReference type="EMBL" id="CP058561">
    <property type="protein sequence ID" value="QUH28470.1"/>
    <property type="molecule type" value="Genomic_DNA"/>
</dbReference>
<comment type="function">
    <text evidence="8">This protein is a component of the acetyl coenzyme A carboxylase complex; first, biotin carboxylase catalyzes the carboxylation of the carrier protein and then the transcarboxylase transfers the carboxyl group to form malonyl-CoA.</text>
</comment>
<organism evidence="10 11">
    <name type="scientific">Vallitalea guaymasensis</name>
    <dbReference type="NCBI Taxonomy" id="1185412"/>
    <lineage>
        <taxon>Bacteria</taxon>
        <taxon>Bacillati</taxon>
        <taxon>Bacillota</taxon>
        <taxon>Clostridia</taxon>
        <taxon>Lachnospirales</taxon>
        <taxon>Vallitaleaceae</taxon>
        <taxon>Vallitalea</taxon>
    </lineage>
</organism>
<proteinExistence type="predicted"/>
<keyword evidence="4 8" id="KW-0276">Fatty acid metabolism</keyword>
<dbReference type="PANTHER" id="PTHR45266">
    <property type="entry name" value="OXALOACETATE DECARBOXYLASE ALPHA CHAIN"/>
    <property type="match status" value="1"/>
</dbReference>
<dbReference type="Proteomes" id="UP000677305">
    <property type="component" value="Chromosome"/>
</dbReference>
<dbReference type="PROSITE" id="PS50968">
    <property type="entry name" value="BIOTINYL_LIPOYL"/>
    <property type="match status" value="1"/>
</dbReference>
<dbReference type="SUPFAM" id="SSF51230">
    <property type="entry name" value="Single hybrid motif"/>
    <property type="match status" value="1"/>
</dbReference>
<dbReference type="GO" id="GO:0009317">
    <property type="term" value="C:acetyl-CoA carboxylase complex"/>
    <property type="evidence" value="ECO:0007669"/>
    <property type="project" value="InterPro"/>
</dbReference>
<gene>
    <name evidence="10" type="ORF">HYG85_05835</name>
</gene>
<name>A0A8J8M9A1_9FIRM</name>
<feature type="domain" description="Lipoyl-binding" evidence="9">
    <location>
        <begin position="75"/>
        <end position="150"/>
    </location>
</feature>
<evidence type="ECO:0000256" key="5">
    <source>
        <dbReference type="ARBA" id="ARBA00023098"/>
    </source>
</evidence>
<protein>
    <recommendedName>
        <fullName evidence="2 8">Biotin carboxyl carrier protein of acetyl-CoA carboxylase</fullName>
    </recommendedName>
</protein>
<evidence type="ECO:0000256" key="7">
    <source>
        <dbReference type="ARBA" id="ARBA00023267"/>
    </source>
</evidence>
<dbReference type="GO" id="GO:0003989">
    <property type="term" value="F:acetyl-CoA carboxylase activity"/>
    <property type="evidence" value="ECO:0007669"/>
    <property type="project" value="InterPro"/>
</dbReference>
<keyword evidence="6 8" id="KW-0275">Fatty acid biosynthesis</keyword>
<dbReference type="InterPro" id="IPR001249">
    <property type="entry name" value="AcCoA_biotinCC"/>
</dbReference>
<comment type="pathway">
    <text evidence="1 8">Lipid metabolism; fatty acid biosynthesis.</text>
</comment>
<dbReference type="Gene3D" id="2.40.50.100">
    <property type="match status" value="1"/>
</dbReference>
<evidence type="ECO:0000256" key="8">
    <source>
        <dbReference type="RuleBase" id="RU364072"/>
    </source>
</evidence>
<dbReference type="RefSeq" id="WP_212692694.1">
    <property type="nucleotide sequence ID" value="NZ_CP058561.1"/>
</dbReference>
<evidence type="ECO:0000256" key="3">
    <source>
        <dbReference type="ARBA" id="ARBA00022516"/>
    </source>
</evidence>
<evidence type="ECO:0000256" key="1">
    <source>
        <dbReference type="ARBA" id="ARBA00005194"/>
    </source>
</evidence>
<keyword evidence="5 8" id="KW-0443">Lipid metabolism</keyword>
<dbReference type="PANTHER" id="PTHR45266:SF3">
    <property type="entry name" value="OXALOACETATE DECARBOXYLASE ALPHA CHAIN"/>
    <property type="match status" value="1"/>
</dbReference>
<dbReference type="AlphaFoldDB" id="A0A8J8M9A1"/>
<dbReference type="GO" id="GO:0006633">
    <property type="term" value="P:fatty acid biosynthetic process"/>
    <property type="evidence" value="ECO:0007669"/>
    <property type="project" value="UniProtKB-UniPathway"/>
</dbReference>
<dbReference type="InterPro" id="IPR001882">
    <property type="entry name" value="Biotin_BS"/>
</dbReference>
<evidence type="ECO:0000256" key="2">
    <source>
        <dbReference type="ARBA" id="ARBA00017562"/>
    </source>
</evidence>
<dbReference type="InterPro" id="IPR000089">
    <property type="entry name" value="Biotin_lipoyl"/>
</dbReference>